<name>A0ABY1YKD2_9RHOB</name>
<keyword evidence="2" id="KW-1185">Reference proteome</keyword>
<evidence type="ECO:0000313" key="2">
    <source>
        <dbReference type="Proteomes" id="UP000292859"/>
    </source>
</evidence>
<dbReference type="Proteomes" id="UP000292859">
    <property type="component" value="Unassembled WGS sequence"/>
</dbReference>
<accession>A0ABY1YKD2</accession>
<reference evidence="1 2" key="1">
    <citation type="submission" date="2019-02" db="EMBL/GenBank/DDBJ databases">
        <authorList>
            <person name="Zhang G."/>
        </authorList>
    </citation>
    <scope>NUCLEOTIDE SEQUENCE [LARGE SCALE GENOMIC DNA]</scope>
    <source>
        <strain evidence="1 2">CMB17</strain>
    </source>
</reference>
<proteinExistence type="predicted"/>
<comment type="caution">
    <text evidence="1">The sequence shown here is derived from an EMBL/GenBank/DDBJ whole genome shotgun (WGS) entry which is preliminary data.</text>
</comment>
<sequence>MNVPLDRKLCRPAPGLAAPSMTDATVIAMGHSLSAIVFDGPAHPRARLAAQQDGHPVPRPFLALQLPLRSGGVRHVLLLGQGVDTVLACRIVLSLDGAPAAGIDPDWLQSPQADLAALTAQLSDVGRDRLLRAMLTTGASLFTGGAQAGLAEAILRLADLCDIPTAAPVARTQIAGQAIVSYAVPGGSGSRDLKDAVALENGHLLRLRPVRCLVEGKLLHVLFPPGLSPARILACPNTILRLAAPDAGTRRLPVADWLHGRGAACGDWLSGCLGRNGVASLCRSPAGDPVQTQLSLRHLSAGPAGLLYALVLSDPLHAVRRVVLERRGRRVDLTPGRGADGTAVAVGLADLGGLPRHGDTCRISVLCHSGPARLLAEASVAAYDGGLPAGFEDAWTLGIDAAETLARARAGFHRPAPSAVIQHFGPTLACGLRIVTAIGDSADMIRARAATILAEGHAAPVEIVCTMTEGPLAVAARQAVAQTAAIYGIPHRLVLLPSLANAGERLHAALIQAQGVPALVMGADVLPDRQGWLRFWLRRLRRHKALAAALLAGDGSIAATPEGRDPCRGLPAAALPPSGRVAGRPLPGCLALGPAGIAQLLGRDAPHPDPAVWIAQALAGSARTETRFPFRRIGPAPVPGGFAAALADAEFALIAKVRP</sequence>
<gene>
    <name evidence="1" type="ORF">EYF88_07445</name>
</gene>
<organism evidence="1 2">
    <name type="scientific">Paracoccus sediminis</name>
    <dbReference type="NCBI Taxonomy" id="1214787"/>
    <lineage>
        <taxon>Bacteria</taxon>
        <taxon>Pseudomonadati</taxon>
        <taxon>Pseudomonadota</taxon>
        <taxon>Alphaproteobacteria</taxon>
        <taxon>Rhodobacterales</taxon>
        <taxon>Paracoccaceae</taxon>
        <taxon>Paracoccus</taxon>
    </lineage>
</organism>
<dbReference type="RefSeq" id="WP_089387527.1">
    <property type="nucleotide sequence ID" value="NZ_FZNM01000003.1"/>
</dbReference>
<protein>
    <submittedName>
        <fullName evidence="1">Uncharacterized protein</fullName>
    </submittedName>
</protein>
<dbReference type="EMBL" id="SIRL01000003">
    <property type="protein sequence ID" value="TBN51611.1"/>
    <property type="molecule type" value="Genomic_DNA"/>
</dbReference>
<evidence type="ECO:0000313" key="1">
    <source>
        <dbReference type="EMBL" id="TBN51611.1"/>
    </source>
</evidence>